<name>A0A841G604_9GAMM</name>
<proteinExistence type="inferred from homology"/>
<evidence type="ECO:0000256" key="2">
    <source>
        <dbReference type="ARBA" id="ARBA00021549"/>
    </source>
</evidence>
<dbReference type="SUPFAM" id="SSF54523">
    <property type="entry name" value="Pili subunits"/>
    <property type="match status" value="1"/>
</dbReference>
<dbReference type="InterPro" id="IPR012902">
    <property type="entry name" value="N_methyl_site"/>
</dbReference>
<dbReference type="PRINTS" id="PR00885">
    <property type="entry name" value="BCTERIALGSPH"/>
</dbReference>
<evidence type="ECO:0000256" key="6">
    <source>
        <dbReference type="ARBA" id="ARBA00022692"/>
    </source>
</evidence>
<dbReference type="Gene3D" id="3.55.40.10">
    <property type="entry name" value="minor pseudopilin epsh domain"/>
    <property type="match status" value="1"/>
</dbReference>
<dbReference type="GO" id="GO:0015628">
    <property type="term" value="P:protein secretion by the type II secretion system"/>
    <property type="evidence" value="ECO:0007669"/>
    <property type="project" value="InterPro"/>
</dbReference>
<evidence type="ECO:0000256" key="5">
    <source>
        <dbReference type="ARBA" id="ARBA00022519"/>
    </source>
</evidence>
<dbReference type="Pfam" id="PF07963">
    <property type="entry name" value="N_methyl"/>
    <property type="match status" value="1"/>
</dbReference>
<evidence type="ECO:0000256" key="10">
    <source>
        <dbReference type="ARBA" id="ARBA00030775"/>
    </source>
</evidence>
<evidence type="ECO:0000256" key="9">
    <source>
        <dbReference type="ARBA" id="ARBA00025772"/>
    </source>
</evidence>
<dbReference type="NCBIfam" id="TIGR01708">
    <property type="entry name" value="typeII_sec_gspH"/>
    <property type="match status" value="1"/>
</dbReference>
<evidence type="ECO:0000259" key="13">
    <source>
        <dbReference type="Pfam" id="PF12019"/>
    </source>
</evidence>
<dbReference type="InterPro" id="IPR002416">
    <property type="entry name" value="T2SS_protein-GspH"/>
</dbReference>
<evidence type="ECO:0000256" key="11">
    <source>
        <dbReference type="SAM" id="MobiDB-lite"/>
    </source>
</evidence>
<dbReference type="Pfam" id="PF12019">
    <property type="entry name" value="GspH"/>
    <property type="match status" value="1"/>
</dbReference>
<evidence type="ECO:0000256" key="7">
    <source>
        <dbReference type="ARBA" id="ARBA00022989"/>
    </source>
</evidence>
<evidence type="ECO:0000313" key="14">
    <source>
        <dbReference type="EMBL" id="MBB6054574.1"/>
    </source>
</evidence>
<comment type="caution">
    <text evidence="14">The sequence shown here is derived from an EMBL/GenBank/DDBJ whole genome shotgun (WGS) entry which is preliminary data.</text>
</comment>
<dbReference type="AlphaFoldDB" id="A0A841G604"/>
<keyword evidence="7 12" id="KW-1133">Transmembrane helix</keyword>
<dbReference type="InterPro" id="IPR049875">
    <property type="entry name" value="TypeII_GspH"/>
</dbReference>
<evidence type="ECO:0000256" key="1">
    <source>
        <dbReference type="ARBA" id="ARBA00004377"/>
    </source>
</evidence>
<evidence type="ECO:0000256" key="12">
    <source>
        <dbReference type="SAM" id="Phobius"/>
    </source>
</evidence>
<dbReference type="NCBIfam" id="TIGR02532">
    <property type="entry name" value="IV_pilin_GFxxxE"/>
    <property type="match status" value="1"/>
</dbReference>
<accession>A0A841G604</accession>
<reference evidence="14 15" key="1">
    <citation type="submission" date="2020-08" db="EMBL/GenBank/DDBJ databases">
        <title>Genomic Encyclopedia of Type Strains, Phase IV (KMG-IV): sequencing the most valuable type-strain genomes for metagenomic binning, comparative biology and taxonomic classification.</title>
        <authorList>
            <person name="Goeker M."/>
        </authorList>
    </citation>
    <scope>NUCLEOTIDE SEQUENCE [LARGE SCALE GENOMIC DNA]</scope>
    <source>
        <strain evidence="14 15">DSM 22975</strain>
    </source>
</reference>
<evidence type="ECO:0000256" key="8">
    <source>
        <dbReference type="ARBA" id="ARBA00023136"/>
    </source>
</evidence>
<feature type="compositionally biased region" description="Polar residues" evidence="11">
    <location>
        <begin position="199"/>
        <end position="214"/>
    </location>
</feature>
<dbReference type="EMBL" id="JACHGR010000001">
    <property type="protein sequence ID" value="MBB6054574.1"/>
    <property type="molecule type" value="Genomic_DNA"/>
</dbReference>
<keyword evidence="5" id="KW-0997">Cell inner membrane</keyword>
<dbReference type="GO" id="GO:0015627">
    <property type="term" value="C:type II protein secretion system complex"/>
    <property type="evidence" value="ECO:0007669"/>
    <property type="project" value="InterPro"/>
</dbReference>
<comment type="subcellular location">
    <subcellularLocation>
        <location evidence="1">Cell inner membrane</location>
        <topology evidence="1">Single-pass membrane protein</topology>
    </subcellularLocation>
</comment>
<keyword evidence="6 12" id="KW-0812">Transmembrane</keyword>
<feature type="domain" description="General secretion pathway GspH" evidence="13">
    <location>
        <begin position="48"/>
        <end position="197"/>
    </location>
</feature>
<protein>
    <recommendedName>
        <fullName evidence="2">Type II secretion system protein H</fullName>
    </recommendedName>
    <alternativeName>
        <fullName evidence="10">General secretion pathway protein H</fullName>
    </alternativeName>
</protein>
<sequence>MMRKRMRGFTLIEIMLVIVIIGCAAGIVVLSIPGGPSPKLGYDLAEESQQLAATIQVMSEQATQQGRTIGLHISEHGYQFMVRQQAVAAGESSPEQTTSKALDDTLTDWEHQSWQPYDSEKLRTAGEFDEKISLALTLDGMQLQDEENRLGRSEPQWFDTENQLEAKTPQILLLPSGEITPFSLTLQDQESDHRLSRQIKGQENGQVTVLSTSPEDLPGGSS</sequence>
<feature type="region of interest" description="Disordered" evidence="11">
    <location>
        <begin position="187"/>
        <end position="222"/>
    </location>
</feature>
<dbReference type="Proteomes" id="UP000585721">
    <property type="component" value="Unassembled WGS sequence"/>
</dbReference>
<evidence type="ECO:0000256" key="3">
    <source>
        <dbReference type="ARBA" id="ARBA00022475"/>
    </source>
</evidence>
<gene>
    <name evidence="14" type="ORF">HNR75_000439</name>
</gene>
<dbReference type="InterPro" id="IPR022346">
    <property type="entry name" value="T2SS_GspH"/>
</dbReference>
<organism evidence="14 15">
    <name type="scientific">Tolumonas osonensis</name>
    <dbReference type="NCBI Taxonomy" id="675874"/>
    <lineage>
        <taxon>Bacteria</taxon>
        <taxon>Pseudomonadati</taxon>
        <taxon>Pseudomonadota</taxon>
        <taxon>Gammaproteobacteria</taxon>
        <taxon>Aeromonadales</taxon>
        <taxon>Aeromonadaceae</taxon>
        <taxon>Tolumonas</taxon>
    </lineage>
</organism>
<keyword evidence="15" id="KW-1185">Reference proteome</keyword>
<comment type="similarity">
    <text evidence="9">Belongs to the GSP H family.</text>
</comment>
<keyword evidence="4" id="KW-0488">Methylation</keyword>
<evidence type="ECO:0000313" key="15">
    <source>
        <dbReference type="Proteomes" id="UP000585721"/>
    </source>
</evidence>
<keyword evidence="3" id="KW-1003">Cell membrane</keyword>
<dbReference type="InterPro" id="IPR045584">
    <property type="entry name" value="Pilin-like"/>
</dbReference>
<keyword evidence="8 12" id="KW-0472">Membrane</keyword>
<dbReference type="GO" id="GO:0005886">
    <property type="term" value="C:plasma membrane"/>
    <property type="evidence" value="ECO:0007669"/>
    <property type="project" value="UniProtKB-SubCell"/>
</dbReference>
<evidence type="ECO:0000256" key="4">
    <source>
        <dbReference type="ARBA" id="ARBA00022481"/>
    </source>
</evidence>
<feature type="transmembrane region" description="Helical" evidence="12">
    <location>
        <begin position="12"/>
        <end position="32"/>
    </location>
</feature>